<reference evidence="3" key="1">
    <citation type="journal article" date="2011" name="Genome Res.">
        <title>Phylogeny-wide analysis of social amoeba genomes highlights ancient origins for complex intercellular communication.</title>
        <authorList>
            <person name="Heidel A.J."/>
            <person name="Lawal H.M."/>
            <person name="Felder M."/>
            <person name="Schilde C."/>
            <person name="Helps N.R."/>
            <person name="Tunggal B."/>
            <person name="Rivero F."/>
            <person name="John U."/>
            <person name="Schleicher M."/>
            <person name="Eichinger L."/>
            <person name="Platzer M."/>
            <person name="Noegel A.A."/>
            <person name="Schaap P."/>
            <person name="Gloeckner G."/>
        </authorList>
    </citation>
    <scope>NUCLEOTIDE SEQUENCE [LARGE SCALE GENOMIC DNA]</scope>
    <source>
        <strain evidence="3">SH3</strain>
    </source>
</reference>
<feature type="signal peptide" evidence="1">
    <location>
        <begin position="1"/>
        <end position="23"/>
    </location>
</feature>
<dbReference type="KEGG" id="dfa:DFA_05246"/>
<name>F4PNR3_CACFS</name>
<dbReference type="Proteomes" id="UP000007797">
    <property type="component" value="Unassembled WGS sequence"/>
</dbReference>
<sequence length="111" mass="12044">MFKSSNLIISFAIILLVAAVANAAITNVIQDGKKLTIHYSPMTMIWFDNHLIKNGVTSDIEPYCVALYGWSPLVCNLPSVPACDTIRLYGATGIGGTNLQMLYSFNCTVIA</sequence>
<gene>
    <name evidence="2" type="ORF">DFA_05246</name>
</gene>
<evidence type="ECO:0000313" key="3">
    <source>
        <dbReference type="Proteomes" id="UP000007797"/>
    </source>
</evidence>
<evidence type="ECO:0008006" key="4">
    <source>
        <dbReference type="Google" id="ProtNLM"/>
    </source>
</evidence>
<protein>
    <recommendedName>
        <fullName evidence="4">Transmembrane protein</fullName>
    </recommendedName>
</protein>
<feature type="chain" id="PRO_5003313271" description="Transmembrane protein" evidence="1">
    <location>
        <begin position="24"/>
        <end position="111"/>
    </location>
</feature>
<evidence type="ECO:0000256" key="1">
    <source>
        <dbReference type="SAM" id="SignalP"/>
    </source>
</evidence>
<accession>F4PNR3</accession>
<keyword evidence="1" id="KW-0732">Signal</keyword>
<dbReference type="GeneID" id="14875386"/>
<dbReference type="AlphaFoldDB" id="F4PNR3"/>
<dbReference type="OrthoDB" id="21739at2759"/>
<keyword evidence="3" id="KW-1185">Reference proteome</keyword>
<evidence type="ECO:0000313" key="2">
    <source>
        <dbReference type="EMBL" id="EGG23116.1"/>
    </source>
</evidence>
<dbReference type="RefSeq" id="XP_004360967.1">
    <property type="nucleotide sequence ID" value="XM_004360910.1"/>
</dbReference>
<organism evidence="2 3">
    <name type="scientific">Cavenderia fasciculata</name>
    <name type="common">Slime mold</name>
    <name type="synonym">Dictyostelium fasciculatum</name>
    <dbReference type="NCBI Taxonomy" id="261658"/>
    <lineage>
        <taxon>Eukaryota</taxon>
        <taxon>Amoebozoa</taxon>
        <taxon>Evosea</taxon>
        <taxon>Eumycetozoa</taxon>
        <taxon>Dictyostelia</taxon>
        <taxon>Acytosteliales</taxon>
        <taxon>Cavenderiaceae</taxon>
        <taxon>Cavenderia</taxon>
    </lineage>
</organism>
<dbReference type="EMBL" id="GL883008">
    <property type="protein sequence ID" value="EGG23116.1"/>
    <property type="molecule type" value="Genomic_DNA"/>
</dbReference>
<proteinExistence type="predicted"/>